<proteinExistence type="inferred from homology"/>
<dbReference type="PANTHER" id="PTHR45998">
    <property type="entry name" value="SERINE/THREONINE-PROTEIN KINASE 16"/>
    <property type="match status" value="1"/>
</dbReference>
<dbReference type="InterPro" id="IPR008271">
    <property type="entry name" value="Ser/Thr_kinase_AS"/>
</dbReference>
<dbReference type="GO" id="GO:0005524">
    <property type="term" value="F:ATP binding"/>
    <property type="evidence" value="ECO:0007669"/>
    <property type="project" value="UniProtKB-UniRule"/>
</dbReference>
<reference evidence="12" key="1">
    <citation type="submission" date="2015-10" db="EMBL/GenBank/DDBJ databases">
        <authorList>
            <person name="Regsiter A."/>
            <person name="william w."/>
        </authorList>
    </citation>
    <scope>NUCLEOTIDE SEQUENCE</scope>
    <source>
        <strain evidence="12">Montdore</strain>
    </source>
</reference>
<dbReference type="PROSITE" id="PS00108">
    <property type="entry name" value="PROTEIN_KINASE_ST"/>
    <property type="match status" value="1"/>
</dbReference>
<dbReference type="InterPro" id="IPR017441">
    <property type="entry name" value="Protein_kinase_ATP_BS"/>
</dbReference>
<dbReference type="InterPro" id="IPR052239">
    <property type="entry name" value="Ser/Thr-specific_kinases"/>
</dbReference>
<evidence type="ECO:0000256" key="4">
    <source>
        <dbReference type="ARBA" id="ARBA00022741"/>
    </source>
</evidence>
<evidence type="ECO:0000256" key="1">
    <source>
        <dbReference type="ARBA" id="ARBA00012513"/>
    </source>
</evidence>
<sequence length="390" mass="42733">MAQYFLDLVYSLTTCMSCFPSSPNLTINHRSFKILRLLGEGGFSYVYLVQDNAGDLYALKKIRCPFGQESVQRAMKEVEAYKLFNHENVIKSIDYTITSDRSASTTLGRSDDGDDGSQKTVYILLPYFRRGNLQDAINANLINHTIFPEGKLMRLFLGVCRGLQALHEHRLKRPGEVRAGAGTGAAAGGGGSDETIEPLMTPDVLAAHEGGQEGDIRAYAHRDIKPGNVMIDDDGLRPILMDFGSMTPAPTPITSRTLALSVQDNAAEHSTMPYRAPELFDVKTGSVIDEKVDIWSMGCTLYCALYGHSPFELATEESGGSLALAVCSGSYTFPEEGRLGGRKPGQIPVSEGVKEIIRMCLKVEPADRPNIRELIREVEKVIETSGDDEE</sequence>
<dbReference type="InterPro" id="IPR011009">
    <property type="entry name" value="Kinase-like_dom_sf"/>
</dbReference>
<evidence type="ECO:0000256" key="5">
    <source>
        <dbReference type="ARBA" id="ARBA00022777"/>
    </source>
</evidence>
<evidence type="ECO:0000313" key="12">
    <source>
        <dbReference type="EMBL" id="CUS10214.1"/>
    </source>
</evidence>
<dbReference type="EC" id="2.7.11.1" evidence="1"/>
<evidence type="ECO:0000256" key="2">
    <source>
        <dbReference type="ARBA" id="ARBA00022527"/>
    </source>
</evidence>
<accession>A0A292PSW6</accession>
<evidence type="ECO:0000259" key="11">
    <source>
        <dbReference type="PROSITE" id="PS50011"/>
    </source>
</evidence>
<dbReference type="Gene3D" id="1.10.510.10">
    <property type="entry name" value="Transferase(Phosphotransferase) domain 1"/>
    <property type="match status" value="2"/>
</dbReference>
<dbReference type="FunFam" id="3.30.200.20:FF:000374">
    <property type="entry name" value="Serine/threonine protein kinase"/>
    <property type="match status" value="1"/>
</dbReference>
<dbReference type="GO" id="GO:0006624">
    <property type="term" value="P:vacuolar protein processing"/>
    <property type="evidence" value="ECO:0007669"/>
    <property type="project" value="TreeGrafter"/>
</dbReference>
<dbReference type="PROSITE" id="PS00107">
    <property type="entry name" value="PROTEIN_KINASE_ATP"/>
    <property type="match status" value="1"/>
</dbReference>
<dbReference type="PROSITE" id="PS50011">
    <property type="entry name" value="PROTEIN_KINASE_DOM"/>
    <property type="match status" value="1"/>
</dbReference>
<keyword evidence="5" id="KW-0418">Kinase</keyword>
<name>A0A292PSW6_9PEZI</name>
<keyword evidence="13" id="KW-1185">Reference proteome</keyword>
<keyword evidence="2 10" id="KW-0723">Serine/threonine-protein kinase</keyword>
<keyword evidence="4 9" id="KW-0547">Nucleotide-binding</keyword>
<dbReference type="Proteomes" id="UP001412239">
    <property type="component" value="Unassembled WGS sequence"/>
</dbReference>
<comment type="catalytic activity">
    <reaction evidence="7">
        <text>L-threonyl-[protein] + ATP = O-phospho-L-threonyl-[protein] + ADP + H(+)</text>
        <dbReference type="Rhea" id="RHEA:46608"/>
        <dbReference type="Rhea" id="RHEA-COMP:11060"/>
        <dbReference type="Rhea" id="RHEA-COMP:11605"/>
        <dbReference type="ChEBI" id="CHEBI:15378"/>
        <dbReference type="ChEBI" id="CHEBI:30013"/>
        <dbReference type="ChEBI" id="CHEBI:30616"/>
        <dbReference type="ChEBI" id="CHEBI:61977"/>
        <dbReference type="ChEBI" id="CHEBI:456216"/>
        <dbReference type="EC" id="2.7.11.1"/>
    </reaction>
</comment>
<comment type="similarity">
    <text evidence="10">Belongs to the protein kinase superfamily.</text>
</comment>
<keyword evidence="3" id="KW-0808">Transferase</keyword>
<dbReference type="GO" id="GO:0005794">
    <property type="term" value="C:Golgi apparatus"/>
    <property type="evidence" value="ECO:0007669"/>
    <property type="project" value="TreeGrafter"/>
</dbReference>
<organism evidence="12 13">
    <name type="scientific">Tuber aestivum</name>
    <name type="common">summer truffle</name>
    <dbReference type="NCBI Taxonomy" id="59557"/>
    <lineage>
        <taxon>Eukaryota</taxon>
        <taxon>Fungi</taxon>
        <taxon>Dikarya</taxon>
        <taxon>Ascomycota</taxon>
        <taxon>Pezizomycotina</taxon>
        <taxon>Pezizomycetes</taxon>
        <taxon>Pezizales</taxon>
        <taxon>Tuberaceae</taxon>
        <taxon>Tuber</taxon>
    </lineage>
</organism>
<evidence type="ECO:0000256" key="10">
    <source>
        <dbReference type="RuleBase" id="RU000304"/>
    </source>
</evidence>
<dbReference type="AlphaFoldDB" id="A0A292PSW6"/>
<evidence type="ECO:0000256" key="6">
    <source>
        <dbReference type="ARBA" id="ARBA00022840"/>
    </source>
</evidence>
<gene>
    <name evidence="12" type="ORF">GSTUAT00005761001</name>
</gene>
<dbReference type="EMBL" id="LN891054">
    <property type="protein sequence ID" value="CUS10214.1"/>
    <property type="molecule type" value="Genomic_DNA"/>
</dbReference>
<dbReference type="SUPFAM" id="SSF56112">
    <property type="entry name" value="Protein kinase-like (PK-like)"/>
    <property type="match status" value="1"/>
</dbReference>
<dbReference type="PANTHER" id="PTHR45998:SF2">
    <property type="entry name" value="SERINE_THREONINE-PROTEIN KINASE 16"/>
    <property type="match status" value="1"/>
</dbReference>
<keyword evidence="6 9" id="KW-0067">ATP-binding</keyword>
<evidence type="ECO:0000256" key="7">
    <source>
        <dbReference type="ARBA" id="ARBA00047899"/>
    </source>
</evidence>
<feature type="binding site" evidence="9">
    <location>
        <position position="60"/>
    </location>
    <ligand>
        <name>ATP</name>
        <dbReference type="ChEBI" id="CHEBI:30616"/>
    </ligand>
</feature>
<feature type="domain" description="Protein kinase" evidence="11">
    <location>
        <begin position="32"/>
        <end position="382"/>
    </location>
</feature>
<evidence type="ECO:0000313" key="13">
    <source>
        <dbReference type="Proteomes" id="UP001412239"/>
    </source>
</evidence>
<evidence type="ECO:0000256" key="9">
    <source>
        <dbReference type="PROSITE-ProRule" id="PRU10141"/>
    </source>
</evidence>
<protein>
    <recommendedName>
        <fullName evidence="1">non-specific serine/threonine protein kinase</fullName>
        <ecNumber evidence="1">2.7.11.1</ecNumber>
    </recommendedName>
</protein>
<comment type="catalytic activity">
    <reaction evidence="8">
        <text>L-seryl-[protein] + ATP = O-phospho-L-seryl-[protein] + ADP + H(+)</text>
        <dbReference type="Rhea" id="RHEA:17989"/>
        <dbReference type="Rhea" id="RHEA-COMP:9863"/>
        <dbReference type="Rhea" id="RHEA-COMP:11604"/>
        <dbReference type="ChEBI" id="CHEBI:15378"/>
        <dbReference type="ChEBI" id="CHEBI:29999"/>
        <dbReference type="ChEBI" id="CHEBI:30616"/>
        <dbReference type="ChEBI" id="CHEBI:83421"/>
        <dbReference type="ChEBI" id="CHEBI:456216"/>
        <dbReference type="EC" id="2.7.11.1"/>
    </reaction>
</comment>
<dbReference type="CDD" id="cd13986">
    <property type="entry name" value="STKc_16"/>
    <property type="match status" value="1"/>
</dbReference>
<dbReference type="InterPro" id="IPR000719">
    <property type="entry name" value="Prot_kinase_dom"/>
</dbReference>
<dbReference type="Pfam" id="PF00069">
    <property type="entry name" value="Pkinase"/>
    <property type="match status" value="2"/>
</dbReference>
<dbReference type="GO" id="GO:0005773">
    <property type="term" value="C:vacuole"/>
    <property type="evidence" value="ECO:0007669"/>
    <property type="project" value="GOC"/>
</dbReference>
<evidence type="ECO:0000256" key="8">
    <source>
        <dbReference type="ARBA" id="ARBA00048679"/>
    </source>
</evidence>
<dbReference type="SMART" id="SM00220">
    <property type="entry name" value="S_TKc"/>
    <property type="match status" value="1"/>
</dbReference>
<dbReference type="GO" id="GO:0004674">
    <property type="term" value="F:protein serine/threonine kinase activity"/>
    <property type="evidence" value="ECO:0007669"/>
    <property type="project" value="UniProtKB-KW"/>
</dbReference>
<evidence type="ECO:0000256" key="3">
    <source>
        <dbReference type="ARBA" id="ARBA00022679"/>
    </source>
</evidence>
<dbReference type="GO" id="GO:0032889">
    <property type="term" value="P:regulation of vacuole fusion, non-autophagic"/>
    <property type="evidence" value="ECO:0007669"/>
    <property type="project" value="TreeGrafter"/>
</dbReference>